<sequence>MEKKTIDTRRPHCLVLSYPAQGHINPMIQFSKLLVHEGLKVTLATTCFYSKSLQKVPPYISLESISDGFENGGFDEAGSFKAYLGRFWQVGPQSLCELIEKLAKLGNPIDCVIYDSFFPWALDVAKKFGVVGASYFTQNLGVNSIYYHVQLGKIKVPLMEDDEISLPSMPKLQLGDLPSFFLTYDEDPVLLELLLGQFSNIDKADWILCNAIYELDEELADWTRKVWPKFRTIGPNIPSVFLDNRIKEDEDYGAALFKSEEEECMEWLHNKPIGSVVYVSFGSFVPLDEQQMKEIAYGLRDSNNYFLWVVRTSEEIKLPKDYAKKSDKGLVVTWCSQLKVLAHEAVACFVTHCGWNSTLESLSLGVPTIVVPQWSDQITNAKYMVDVWKVGIRVPIIDYENNKIVKSDALKDCIKEMMESEKVKEMKKNAMQWKSLVLRAVSDGGGGSSHRNIIEFVNSLASSHVALN</sequence>
<name>A0ABU6ZHP4_9FABA</name>
<evidence type="ECO:0000256" key="2">
    <source>
        <dbReference type="ARBA" id="ARBA00022679"/>
    </source>
</evidence>
<accession>A0ABU6ZHP4</accession>
<dbReference type="EC" id="2.4.1.-" evidence="4"/>
<keyword evidence="2 3" id="KW-0808">Transferase</keyword>
<evidence type="ECO:0000313" key="6">
    <source>
        <dbReference type="Proteomes" id="UP001341840"/>
    </source>
</evidence>
<evidence type="ECO:0000313" key="5">
    <source>
        <dbReference type="EMBL" id="MED6221497.1"/>
    </source>
</evidence>
<reference evidence="5 6" key="1">
    <citation type="journal article" date="2023" name="Plants (Basel)">
        <title>Bridging the Gap: Combining Genomics and Transcriptomics Approaches to Understand Stylosanthes scabra, an Orphan Legume from the Brazilian Caatinga.</title>
        <authorList>
            <person name="Ferreira-Neto J.R.C."/>
            <person name="da Silva M.D."/>
            <person name="Binneck E."/>
            <person name="de Melo N.F."/>
            <person name="da Silva R.H."/>
            <person name="de Melo A.L.T.M."/>
            <person name="Pandolfi V."/>
            <person name="Bustamante F.O."/>
            <person name="Brasileiro-Vidal A.C."/>
            <person name="Benko-Iseppon A.M."/>
        </authorList>
    </citation>
    <scope>NUCLEOTIDE SEQUENCE [LARGE SCALE GENOMIC DNA]</scope>
    <source>
        <tissue evidence="5">Leaves</tissue>
    </source>
</reference>
<dbReference type="SUPFAM" id="SSF53756">
    <property type="entry name" value="UDP-Glycosyltransferase/glycogen phosphorylase"/>
    <property type="match status" value="1"/>
</dbReference>
<proteinExistence type="inferred from homology"/>
<dbReference type="Gene3D" id="3.40.50.2000">
    <property type="entry name" value="Glycogen Phosphorylase B"/>
    <property type="match status" value="2"/>
</dbReference>
<gene>
    <name evidence="5" type="ORF">PIB30_055370</name>
</gene>
<dbReference type="CDD" id="cd03784">
    <property type="entry name" value="GT1_Gtf-like"/>
    <property type="match status" value="1"/>
</dbReference>
<evidence type="ECO:0000256" key="1">
    <source>
        <dbReference type="ARBA" id="ARBA00009995"/>
    </source>
</evidence>
<dbReference type="Proteomes" id="UP001341840">
    <property type="component" value="Unassembled WGS sequence"/>
</dbReference>
<dbReference type="PROSITE" id="PS00375">
    <property type="entry name" value="UDPGT"/>
    <property type="match status" value="1"/>
</dbReference>
<comment type="caution">
    <text evidence="5">The sequence shown here is derived from an EMBL/GenBank/DDBJ whole genome shotgun (WGS) entry which is preliminary data.</text>
</comment>
<dbReference type="InterPro" id="IPR035595">
    <property type="entry name" value="UDP_glycos_trans_CS"/>
</dbReference>
<evidence type="ECO:0000256" key="3">
    <source>
        <dbReference type="RuleBase" id="RU003718"/>
    </source>
</evidence>
<organism evidence="5 6">
    <name type="scientific">Stylosanthes scabra</name>
    <dbReference type="NCBI Taxonomy" id="79078"/>
    <lineage>
        <taxon>Eukaryota</taxon>
        <taxon>Viridiplantae</taxon>
        <taxon>Streptophyta</taxon>
        <taxon>Embryophyta</taxon>
        <taxon>Tracheophyta</taxon>
        <taxon>Spermatophyta</taxon>
        <taxon>Magnoliopsida</taxon>
        <taxon>eudicotyledons</taxon>
        <taxon>Gunneridae</taxon>
        <taxon>Pentapetalae</taxon>
        <taxon>rosids</taxon>
        <taxon>fabids</taxon>
        <taxon>Fabales</taxon>
        <taxon>Fabaceae</taxon>
        <taxon>Papilionoideae</taxon>
        <taxon>50 kb inversion clade</taxon>
        <taxon>dalbergioids sensu lato</taxon>
        <taxon>Dalbergieae</taxon>
        <taxon>Pterocarpus clade</taxon>
        <taxon>Stylosanthes</taxon>
    </lineage>
</organism>
<keyword evidence="6" id="KW-1185">Reference proteome</keyword>
<dbReference type="PANTHER" id="PTHR11926">
    <property type="entry name" value="GLUCOSYL/GLUCURONOSYL TRANSFERASES"/>
    <property type="match status" value="1"/>
</dbReference>
<dbReference type="EMBL" id="JASCZI010272291">
    <property type="protein sequence ID" value="MED6221497.1"/>
    <property type="molecule type" value="Genomic_DNA"/>
</dbReference>
<dbReference type="Pfam" id="PF00201">
    <property type="entry name" value="UDPGT"/>
    <property type="match status" value="1"/>
</dbReference>
<evidence type="ECO:0000256" key="4">
    <source>
        <dbReference type="RuleBase" id="RU362057"/>
    </source>
</evidence>
<protein>
    <recommendedName>
        <fullName evidence="4">Glycosyltransferase</fullName>
        <ecNumber evidence="4">2.4.1.-</ecNumber>
    </recommendedName>
</protein>
<dbReference type="InterPro" id="IPR002213">
    <property type="entry name" value="UDP_glucos_trans"/>
</dbReference>
<dbReference type="PANTHER" id="PTHR11926:SF1545">
    <property type="entry name" value="GLYCOSYLTRANSFERASE"/>
    <property type="match status" value="1"/>
</dbReference>
<comment type="similarity">
    <text evidence="1 3">Belongs to the UDP-glycosyltransferase family.</text>
</comment>
<keyword evidence="3" id="KW-0328">Glycosyltransferase</keyword>